<proteinExistence type="predicted"/>
<dbReference type="SUPFAM" id="SSF51182">
    <property type="entry name" value="RmlC-like cupins"/>
    <property type="match status" value="1"/>
</dbReference>
<organism evidence="1 2">
    <name type="scientific">Luteolibacter flavescens</name>
    <dbReference type="NCBI Taxonomy" id="1859460"/>
    <lineage>
        <taxon>Bacteria</taxon>
        <taxon>Pseudomonadati</taxon>
        <taxon>Verrucomicrobiota</taxon>
        <taxon>Verrucomicrobiia</taxon>
        <taxon>Verrucomicrobiales</taxon>
        <taxon>Verrucomicrobiaceae</taxon>
        <taxon>Luteolibacter</taxon>
    </lineage>
</organism>
<accession>A0ABT3FW88</accession>
<reference evidence="1 2" key="1">
    <citation type="submission" date="2022-10" db="EMBL/GenBank/DDBJ databases">
        <title>Luteolibacter flavescens strain MCCC 1K03193, whole genome shotgun sequencing project.</title>
        <authorList>
            <person name="Zhao G."/>
            <person name="Shen L."/>
        </authorList>
    </citation>
    <scope>NUCLEOTIDE SEQUENCE [LARGE SCALE GENOMIC DNA]</scope>
    <source>
        <strain evidence="1 2">MCCC 1K03193</strain>
    </source>
</reference>
<sequence>MNATRIHADADGVTRFEDIAIPLEDAGQIGRLSADLPAGAIVFRETDASYDYDWHPAPRRQWIILLDGRISIETGDGEVREFGGGDVLLLEDTEGRGHRTRQLSTGVRRSIFIPIF</sequence>
<comment type="caution">
    <text evidence="1">The sequence shown here is derived from an EMBL/GenBank/DDBJ whole genome shotgun (WGS) entry which is preliminary data.</text>
</comment>
<gene>
    <name evidence="1" type="ORF">OKA04_21080</name>
</gene>
<evidence type="ECO:0000313" key="1">
    <source>
        <dbReference type="EMBL" id="MCW1887245.1"/>
    </source>
</evidence>
<dbReference type="InterPro" id="IPR011051">
    <property type="entry name" value="RmlC_Cupin_sf"/>
</dbReference>
<name>A0ABT3FW88_9BACT</name>
<evidence type="ECO:0000313" key="2">
    <source>
        <dbReference type="Proteomes" id="UP001207930"/>
    </source>
</evidence>
<dbReference type="RefSeq" id="WP_264503199.1">
    <property type="nucleotide sequence ID" value="NZ_JAPDDS010000015.1"/>
</dbReference>
<keyword evidence="2" id="KW-1185">Reference proteome</keyword>
<evidence type="ECO:0008006" key="3">
    <source>
        <dbReference type="Google" id="ProtNLM"/>
    </source>
</evidence>
<dbReference type="EMBL" id="JAPDDS010000015">
    <property type="protein sequence ID" value="MCW1887245.1"/>
    <property type="molecule type" value="Genomic_DNA"/>
</dbReference>
<protein>
    <recommendedName>
        <fullName evidence="3">Cupin domain-containing protein</fullName>
    </recommendedName>
</protein>
<dbReference type="Proteomes" id="UP001207930">
    <property type="component" value="Unassembled WGS sequence"/>
</dbReference>